<feature type="region of interest" description="Disordered" evidence="9">
    <location>
        <begin position="600"/>
        <end position="623"/>
    </location>
</feature>
<name>A0A9W4XF37_9ASCO</name>
<feature type="transmembrane region" description="Helical" evidence="10">
    <location>
        <begin position="759"/>
        <end position="778"/>
    </location>
</feature>
<dbReference type="Pfam" id="PF03733">
    <property type="entry name" value="YccF"/>
    <property type="match status" value="1"/>
</dbReference>
<dbReference type="PANTHER" id="PTHR31503:SF10">
    <property type="entry name" value="VNX1 PROTEIN"/>
    <property type="match status" value="1"/>
</dbReference>
<feature type="domain" description="Inner membrane component" evidence="12">
    <location>
        <begin position="139"/>
        <end position="188"/>
    </location>
</feature>
<accession>A0A9W4XF37</accession>
<dbReference type="InterPro" id="IPR044880">
    <property type="entry name" value="NCX_ion-bd_dom_sf"/>
</dbReference>
<evidence type="ECO:0000259" key="11">
    <source>
        <dbReference type="Pfam" id="PF01699"/>
    </source>
</evidence>
<reference evidence="13" key="1">
    <citation type="submission" date="2022-12" db="EMBL/GenBank/DDBJ databases">
        <authorList>
            <person name="Brejova B."/>
        </authorList>
    </citation>
    <scope>NUCLEOTIDE SEQUENCE</scope>
</reference>
<comment type="subcellular location">
    <subcellularLocation>
        <location evidence="1">Endomembrane system</location>
        <topology evidence="1">Multi-pass membrane protein</topology>
    </subcellularLocation>
</comment>
<feature type="transmembrane region" description="Helical" evidence="10">
    <location>
        <begin position="277"/>
        <end position="302"/>
    </location>
</feature>
<keyword evidence="7" id="KW-0406">Ion transport</keyword>
<evidence type="ECO:0000256" key="5">
    <source>
        <dbReference type="ARBA" id="ARBA00022692"/>
    </source>
</evidence>
<sequence>MSTPLLGPSERSESRSRKRSRPNLKRFGSLNHSKLIYSVDDDVNEDDKVPEDYVEGYNDALKDLQSPDIQDNESIHSNSTLESLNLRERQDAINSTHPFGIKIWKPSLYKKTRSVATRADEDIHDFRKPAHSIFWGVKLTNLIWCLTAGLFIYIICLIGAGFVLLAGSKPYSSALYRLGGYWLYPFGKFVLLTKDKNYLNEDQLEGRTINEFHQWRQQEEGRLFFAPPRRYTSDTTPLMKDHKGRPLRDAYQVDEEVEDVDIKVRFFGRGNWTLGRIIFYIYFYLVLQPISYIVGFICWLIVFTIPMSNITLTLNSHLRRHPLALDYILEKEYYKQPRKKNQMILLCTYRCCGFHYYKYTIDGTNIFFINLLSVVLFVILDYFLIKEYLGIEVLLTNSTVIFCLCLFSIIPLAYFIGQAVASISAQSSMGVGAVINAFFSTIVEIFLYCVALNQSKGKLVEGSMIGSILGGVLLLPGLSMIGGAINRKTQRYNPRSAGVSSTMLLYAMVIMFAPSLFYQIYGAYEIKCKKCVIGLDDDDCTKCRFIQPSFTLDQLYYKVLKPFSLIVAIALFAAYVCGLFFTLRTHASLIWATNSHEIRNETGTPTTPRINPQDEQPSHDAPNWSRSKSTIILLGATLLYAIIAEILVDNVDSILKDFPINPKFLGLTVFALVPNTTEFLNAISFAVGGNVALSMEIGSAYALQVVLIQIPCLVIYSILKQFVSVDMIFSLVFPRWDIIATLISIYLFTYIYAEGKSNYFKGVILILIYFVVLIGFWFNDIIETLDDGYELKP</sequence>
<keyword evidence="4" id="KW-0597">Phosphoprotein</keyword>
<proteinExistence type="inferred from homology"/>
<keyword evidence="8 10" id="KW-0472">Membrane</keyword>
<dbReference type="Proteomes" id="UP001152885">
    <property type="component" value="Unassembled WGS sequence"/>
</dbReference>
<keyword evidence="6 10" id="KW-1133">Transmembrane helix</keyword>
<feature type="transmembrane region" description="Helical" evidence="10">
    <location>
        <begin position="429"/>
        <end position="452"/>
    </location>
</feature>
<evidence type="ECO:0000256" key="7">
    <source>
        <dbReference type="ARBA" id="ARBA00023065"/>
    </source>
</evidence>
<comment type="caution">
    <text evidence="13">The sequence shown here is derived from an EMBL/GenBank/DDBJ whole genome shotgun (WGS) entry which is preliminary data.</text>
</comment>
<dbReference type="InterPro" id="IPR005185">
    <property type="entry name" value="YccF"/>
</dbReference>
<evidence type="ECO:0000256" key="3">
    <source>
        <dbReference type="ARBA" id="ARBA00022448"/>
    </source>
</evidence>
<dbReference type="AlphaFoldDB" id="A0A9W4XF37"/>
<dbReference type="EMBL" id="CANTUO010000001">
    <property type="protein sequence ID" value="CAI5756304.1"/>
    <property type="molecule type" value="Genomic_DNA"/>
</dbReference>
<keyword evidence="3" id="KW-0813">Transport</keyword>
<dbReference type="InterPro" id="IPR004713">
    <property type="entry name" value="CaH_exchang"/>
</dbReference>
<feature type="transmembrane region" description="Helical" evidence="10">
    <location>
        <begin position="464"/>
        <end position="485"/>
    </location>
</feature>
<protein>
    <submittedName>
        <fullName evidence="13">Uncharacterized protein</fullName>
    </submittedName>
</protein>
<dbReference type="Pfam" id="PF01699">
    <property type="entry name" value="Na_Ca_ex"/>
    <property type="match status" value="2"/>
</dbReference>
<dbReference type="FunFam" id="1.20.1420.30:FF:000014">
    <property type="entry name" value="Cation/H+ exchanger protein 2"/>
    <property type="match status" value="1"/>
</dbReference>
<comment type="similarity">
    <text evidence="2">Belongs to the Ca(2+):cation antiporter (CaCA) (TC 2.A.19) family.</text>
</comment>
<dbReference type="PANTHER" id="PTHR31503">
    <property type="entry name" value="VACUOLAR CALCIUM ION TRANSPORTER"/>
    <property type="match status" value="1"/>
</dbReference>
<feature type="region of interest" description="Disordered" evidence="9">
    <location>
        <begin position="1"/>
        <end position="27"/>
    </location>
</feature>
<feature type="transmembrane region" description="Helical" evidence="10">
    <location>
        <begin position="631"/>
        <end position="652"/>
    </location>
</feature>
<evidence type="ECO:0000256" key="1">
    <source>
        <dbReference type="ARBA" id="ARBA00004127"/>
    </source>
</evidence>
<feature type="transmembrane region" description="Helical" evidence="10">
    <location>
        <begin position="505"/>
        <end position="524"/>
    </location>
</feature>
<keyword evidence="14" id="KW-1185">Reference proteome</keyword>
<evidence type="ECO:0000256" key="6">
    <source>
        <dbReference type="ARBA" id="ARBA00022989"/>
    </source>
</evidence>
<feature type="transmembrane region" description="Helical" evidence="10">
    <location>
        <begin position="394"/>
        <end position="417"/>
    </location>
</feature>
<feature type="compositionally biased region" description="Polar residues" evidence="9">
    <location>
        <begin position="600"/>
        <end position="615"/>
    </location>
</feature>
<feature type="transmembrane region" description="Helical" evidence="10">
    <location>
        <begin position="141"/>
        <end position="167"/>
    </location>
</feature>
<evidence type="ECO:0000256" key="9">
    <source>
        <dbReference type="SAM" id="MobiDB-lite"/>
    </source>
</evidence>
<evidence type="ECO:0000313" key="14">
    <source>
        <dbReference type="Proteomes" id="UP001152885"/>
    </source>
</evidence>
<dbReference type="Gene3D" id="1.20.1420.30">
    <property type="entry name" value="NCX, central ion-binding region"/>
    <property type="match status" value="1"/>
</dbReference>
<keyword evidence="5 10" id="KW-0812">Transmembrane</keyword>
<dbReference type="InterPro" id="IPR004837">
    <property type="entry name" value="NaCa_Exmemb"/>
</dbReference>
<dbReference type="GO" id="GO:0015369">
    <property type="term" value="F:calcium:proton antiporter activity"/>
    <property type="evidence" value="ECO:0007669"/>
    <property type="project" value="TreeGrafter"/>
</dbReference>
<evidence type="ECO:0000256" key="4">
    <source>
        <dbReference type="ARBA" id="ARBA00022553"/>
    </source>
</evidence>
<feature type="transmembrane region" description="Helical" evidence="10">
    <location>
        <begin position="563"/>
        <end position="583"/>
    </location>
</feature>
<feature type="transmembrane region" description="Helical" evidence="10">
    <location>
        <begin position="699"/>
        <end position="719"/>
    </location>
</feature>
<dbReference type="GO" id="GO:0005774">
    <property type="term" value="C:vacuolar membrane"/>
    <property type="evidence" value="ECO:0007669"/>
    <property type="project" value="UniProtKB-ARBA"/>
</dbReference>
<feature type="transmembrane region" description="Helical" evidence="10">
    <location>
        <begin position="664"/>
        <end position="687"/>
    </location>
</feature>
<feature type="domain" description="Sodium/calcium exchanger membrane region" evidence="11">
    <location>
        <begin position="398"/>
        <end position="581"/>
    </location>
</feature>
<feature type="transmembrane region" description="Helical" evidence="10">
    <location>
        <begin position="731"/>
        <end position="753"/>
    </location>
</feature>
<dbReference type="GO" id="GO:0012505">
    <property type="term" value="C:endomembrane system"/>
    <property type="evidence" value="ECO:0007669"/>
    <property type="project" value="UniProtKB-SubCell"/>
</dbReference>
<gene>
    <name evidence="13" type="ORF">CANVERA_P0820</name>
</gene>
<evidence type="ECO:0000256" key="8">
    <source>
        <dbReference type="ARBA" id="ARBA00023136"/>
    </source>
</evidence>
<evidence type="ECO:0000256" key="2">
    <source>
        <dbReference type="ARBA" id="ARBA00008170"/>
    </source>
</evidence>
<dbReference type="GO" id="GO:0006874">
    <property type="term" value="P:intracellular calcium ion homeostasis"/>
    <property type="evidence" value="ECO:0007669"/>
    <property type="project" value="TreeGrafter"/>
</dbReference>
<feature type="transmembrane region" description="Helical" evidence="10">
    <location>
        <begin position="366"/>
        <end position="385"/>
    </location>
</feature>
<evidence type="ECO:0000259" key="12">
    <source>
        <dbReference type="Pfam" id="PF03733"/>
    </source>
</evidence>
<dbReference type="OrthoDB" id="16982at2759"/>
<evidence type="ECO:0000256" key="10">
    <source>
        <dbReference type="SAM" id="Phobius"/>
    </source>
</evidence>
<feature type="domain" description="Sodium/calcium exchanger membrane region" evidence="11">
    <location>
        <begin position="629"/>
        <end position="777"/>
    </location>
</feature>
<evidence type="ECO:0000313" key="13">
    <source>
        <dbReference type="EMBL" id="CAI5756304.1"/>
    </source>
</evidence>
<organism evidence="13 14">
    <name type="scientific">Candida verbasci</name>
    <dbReference type="NCBI Taxonomy" id="1227364"/>
    <lineage>
        <taxon>Eukaryota</taxon>
        <taxon>Fungi</taxon>
        <taxon>Dikarya</taxon>
        <taxon>Ascomycota</taxon>
        <taxon>Saccharomycotina</taxon>
        <taxon>Pichiomycetes</taxon>
        <taxon>Debaryomycetaceae</taxon>
        <taxon>Candida/Lodderomyces clade</taxon>
        <taxon>Candida</taxon>
    </lineage>
</organism>